<name>A0AAP0LH94_9ROSI</name>
<dbReference type="AlphaFoldDB" id="A0AAP0LH94"/>
<organism evidence="1 2">
    <name type="scientific">Citrus x changshan-huyou</name>
    <dbReference type="NCBI Taxonomy" id="2935761"/>
    <lineage>
        <taxon>Eukaryota</taxon>
        <taxon>Viridiplantae</taxon>
        <taxon>Streptophyta</taxon>
        <taxon>Embryophyta</taxon>
        <taxon>Tracheophyta</taxon>
        <taxon>Spermatophyta</taxon>
        <taxon>Magnoliopsida</taxon>
        <taxon>eudicotyledons</taxon>
        <taxon>Gunneridae</taxon>
        <taxon>Pentapetalae</taxon>
        <taxon>rosids</taxon>
        <taxon>malvids</taxon>
        <taxon>Sapindales</taxon>
        <taxon>Rutaceae</taxon>
        <taxon>Aurantioideae</taxon>
        <taxon>Citrus</taxon>
    </lineage>
</organism>
<evidence type="ECO:0000313" key="1">
    <source>
        <dbReference type="EMBL" id="KAK9175066.1"/>
    </source>
</evidence>
<proteinExistence type="predicted"/>
<dbReference type="Proteomes" id="UP001428341">
    <property type="component" value="Unassembled WGS sequence"/>
</dbReference>
<comment type="caution">
    <text evidence="1">The sequence shown here is derived from an EMBL/GenBank/DDBJ whole genome shotgun (WGS) entry which is preliminary data.</text>
</comment>
<accession>A0AAP0LH94</accession>
<dbReference type="EMBL" id="JBCGBO010000025">
    <property type="protein sequence ID" value="KAK9175066.1"/>
    <property type="molecule type" value="Genomic_DNA"/>
</dbReference>
<keyword evidence="2" id="KW-1185">Reference proteome</keyword>
<sequence length="88" mass="10130">MLQEGSTVYGNLNQCDTMGYYNVPMYPSQFGGSNIYQSFSYNWNTQPVPPYTSQLHYSSPSMTYQGSQNKNFHQLLQQQCNEDNNHDA</sequence>
<evidence type="ECO:0000313" key="2">
    <source>
        <dbReference type="Proteomes" id="UP001428341"/>
    </source>
</evidence>
<reference evidence="1 2" key="1">
    <citation type="submission" date="2024-05" db="EMBL/GenBank/DDBJ databases">
        <title>Haplotype-resolved chromosome-level genome assembly of Huyou (Citrus changshanensis).</title>
        <authorList>
            <person name="Miao C."/>
            <person name="Chen W."/>
            <person name="Wu Y."/>
            <person name="Wang L."/>
            <person name="Zhao S."/>
            <person name="Grierson D."/>
            <person name="Xu C."/>
            <person name="Chen K."/>
        </authorList>
    </citation>
    <scope>NUCLEOTIDE SEQUENCE [LARGE SCALE GENOMIC DNA]</scope>
    <source>
        <strain evidence="1">01-14</strain>
        <tissue evidence="1">Leaf</tissue>
    </source>
</reference>
<gene>
    <name evidence="1" type="ORF">WN944_027071</name>
</gene>
<protein>
    <submittedName>
        <fullName evidence="1">Uncharacterized protein</fullName>
    </submittedName>
</protein>